<feature type="compositionally biased region" description="Polar residues" evidence="1">
    <location>
        <begin position="144"/>
        <end position="153"/>
    </location>
</feature>
<feature type="region of interest" description="Disordered" evidence="1">
    <location>
        <begin position="120"/>
        <end position="153"/>
    </location>
</feature>
<evidence type="ECO:0000313" key="2">
    <source>
        <dbReference type="EMBL" id="GBP68618.1"/>
    </source>
</evidence>
<comment type="caution">
    <text evidence="2">The sequence shown here is derived from an EMBL/GenBank/DDBJ whole genome shotgun (WGS) entry which is preliminary data.</text>
</comment>
<dbReference type="Proteomes" id="UP000299102">
    <property type="component" value="Unassembled WGS sequence"/>
</dbReference>
<evidence type="ECO:0000256" key="1">
    <source>
        <dbReference type="SAM" id="MobiDB-lite"/>
    </source>
</evidence>
<dbReference type="EMBL" id="BGZK01001018">
    <property type="protein sequence ID" value="GBP68618.1"/>
    <property type="molecule type" value="Genomic_DNA"/>
</dbReference>
<protein>
    <submittedName>
        <fullName evidence="2">Uncharacterized protein</fullName>
    </submittedName>
</protein>
<organism evidence="2 3">
    <name type="scientific">Eumeta variegata</name>
    <name type="common">Bagworm moth</name>
    <name type="synonym">Eumeta japonica</name>
    <dbReference type="NCBI Taxonomy" id="151549"/>
    <lineage>
        <taxon>Eukaryota</taxon>
        <taxon>Metazoa</taxon>
        <taxon>Ecdysozoa</taxon>
        <taxon>Arthropoda</taxon>
        <taxon>Hexapoda</taxon>
        <taxon>Insecta</taxon>
        <taxon>Pterygota</taxon>
        <taxon>Neoptera</taxon>
        <taxon>Endopterygota</taxon>
        <taxon>Lepidoptera</taxon>
        <taxon>Glossata</taxon>
        <taxon>Ditrysia</taxon>
        <taxon>Tineoidea</taxon>
        <taxon>Psychidae</taxon>
        <taxon>Oiketicinae</taxon>
        <taxon>Eumeta</taxon>
    </lineage>
</organism>
<name>A0A4C1XYD8_EUMVA</name>
<keyword evidence="3" id="KW-1185">Reference proteome</keyword>
<proteinExistence type="predicted"/>
<accession>A0A4C1XYD8</accession>
<reference evidence="2 3" key="1">
    <citation type="journal article" date="2019" name="Commun. Biol.">
        <title>The bagworm genome reveals a unique fibroin gene that provides high tensile strength.</title>
        <authorList>
            <person name="Kono N."/>
            <person name="Nakamura H."/>
            <person name="Ohtoshi R."/>
            <person name="Tomita M."/>
            <person name="Numata K."/>
            <person name="Arakawa K."/>
        </authorList>
    </citation>
    <scope>NUCLEOTIDE SEQUENCE [LARGE SCALE GENOMIC DNA]</scope>
</reference>
<gene>
    <name evidence="2" type="ORF">EVAR_43949_1</name>
</gene>
<dbReference type="AlphaFoldDB" id="A0A4C1XYD8"/>
<evidence type="ECO:0000313" key="3">
    <source>
        <dbReference type="Proteomes" id="UP000299102"/>
    </source>
</evidence>
<sequence>METPPAAPDKITSDVGNTKTFRGAAVTGRHPPRAAGCTALGQCACALTVLAGQEPAAATAAADATQTPYRHRPVAAYKHTERTIEVVRWRQLNIEATRRGNGSPPPPAAVSACAYAAAPPTRKFTKKPPPRAPRAVVTVARSQLRPSSPSHTQ</sequence>